<name>A0A5C5FUU5_9BASI</name>
<evidence type="ECO:0000256" key="8">
    <source>
        <dbReference type="ARBA" id="ARBA00023136"/>
    </source>
</evidence>
<gene>
    <name evidence="14" type="ORF">DMC30DRAFT_377256</name>
</gene>
<dbReference type="OrthoDB" id="6500128at2759"/>
<feature type="transmembrane region" description="Helical" evidence="11">
    <location>
        <begin position="1396"/>
        <end position="1414"/>
    </location>
</feature>
<dbReference type="PANTHER" id="PTHR24223">
    <property type="entry name" value="ATP-BINDING CASSETTE SUB-FAMILY C"/>
    <property type="match status" value="1"/>
</dbReference>
<feature type="transmembrane region" description="Helical" evidence="11">
    <location>
        <begin position="164"/>
        <end position="182"/>
    </location>
</feature>
<feature type="domain" description="ABC transmembrane type-1" evidence="13">
    <location>
        <begin position="1125"/>
        <end position="1448"/>
    </location>
</feature>
<feature type="region of interest" description="Disordered" evidence="10">
    <location>
        <begin position="544"/>
        <end position="570"/>
    </location>
</feature>
<sequence>MIDSQLAFDADPTIAAHGSAWCTRSISSDGGVWDGVDWDRCFRASVFDGVVPLVFLSLSVSLLLVKALRAAFASLARSKESYIRLATEDAPAESVPSPIAQAEASVLRQVAEKQSPDWRNPTTQRDLLGVYVDAADDRLLEEVTPTRGGIAVVLRAVWGSKKDVLNVVGAAAMTALCSLKLVRALQARADGRGWVIMELASWAWVLLLTLVKFALAVNHRLFALRHPDVPHRQIGAFYTTLEQHVIPYLVLYSALTGFFDLRTAILDYHSFPYGPAREAVKVEAALFAISSTLAVLEFVAPRPSRFSSRSASVPMGVTVDGKPLPPTPEVHASLASLATFSYMESFQLRCAFPKRYDVGPLKLDNVPDLRPDDKTARVLLSYRQSLTRLDAFLARLPLRIRRRFVPDGEGVESLGLTWKLVWHFWPALVAQNVYSLIRVAMNGFPPLMLKGILAHIGARNRGEDAPVHVAVLYAWVLFLTTLVGSIGSSQALFIGRRVCLRLRSIIVGEVFTKALRRKDQAGSSAVRDEADPASDVSPAPKIATKAAPAAGEDEEAAVPAEHAPEDKDKDELEQIEADLDKASSGKILNLVSVDAYRLSEICAYLHFLTSEMPLTIVVICYLLWTLLGVAAAVGIMVLIIIMPITAYISKLYLRYQDELLAAADQRLELAAEVVSQLRIVKFFAWETKFIEKMEVARKKELAAVWRRQLAVTVGWNLTFGTPVLVGVVTFVTQTKVLHRPLTAETAFTALALFTVLRGPLEGFTDMLVNVLQAHVSLVRIDGYLHEQETGKYTILAEPTTAEEPTIGFVDASFTWADEDKANSDPNVFRVRDLNLRFPEGQLSIILGPVGSGKSTLLSSLLGETNRLSGSAFLPSPVIRSTDADPARLTETTAYAAQSPWLMSATIRDNILFGAPLNNKRYQATLEACALLPDLKQLELGDETEVGEKGTVLSGGQKARLSLARAIYSSAKYVLLDDVLSAVDSHTAQHLVEKCLTGSIMRHRTCVLVTHAVDLCLPYAGFVVTLDQGTVVSAGAPDTLSSSRLLALEQDQQAHDAAQASASAITIEAIADGATDDAVLKQQDEERRKRVEALKLIKEETQAQGSVKGEVYLLYLKALGAWKFAVIAFAVFVGAQLSDIAVSLALRYWAGSFDAKQGVHTFVASTVRESVQRWLHFPILVSQYLHPVTGGNVRAVGYFDERKNEPDFWLAVYCVVAVVNLFLSATRVAYVSWAGIGASRRIYRRLIVRILRAPIRFFDSTPTGRILNRLSKDMETIDQELPGTVLYLALEVLMIAGIIGSVSVALPTFLVPGVVISIFYFFLGKIYLASSRELKRFESVTRSPIFSVFGESLQGVATIRAYGDASRFMKKICALVDENNRPFFTLWAVNRWLSFRVDAAAGVVSLVAALFVIFARKMDPALAGFVMSFAMAFADRALWTTRMWSQLEMQANSIERVQEYLELEQENQGGVKPPAIWPTRGATIEVKNLTAGYAPELPPVLKNVSFTVQGGEKIGIVGRTGSGKSSLALSFFRFIEPTSGHISIDGLDINSLALDDLRSRLTIVAQEAALFKGSLRFNLDPFGQHSDRDVWDALRRVQMAAPGVSGITPRPTPGQSRAASPSVSEGESEAETAAAEETERYVVKSLDMEVTEGGKNFSAGQRQLLALARGILKLKSSSILILDESTASLDHATDERIQQTIRDEMADATILCIAHRLRTIITFNKVLVLDHGVVLEYDTPAALLSRDDSAFSALCRKSGELDILKEMARKAESERSACTRVSAPHKLYTDLISPSIALPSASLALASSAPPPLPTALTMAPNVRLLLWGLVLGLLSAFYPRLSSVLPTSVASRLPFLPSHALHTTDVGKRWAGPFARYQAGIDPHPGHEHSVEADWEAEIEMQLRFGSKGSGRELEKEYRRQLREVERRAEHAGVENGVREALPVYFVEQGEDISTSALERIGDEISSLHPQSIILLAPHDTTSSHLVVSTAPHLSSTSSPPLAFPSSPRLASALLRTFAHLPPSGVPATSSAVLPLSPASERVLRALRLEPDTEVVQVALPVLDAAAAAAEEGRDAQWGADQWWDVGRAVHQLLHEKEEVKGGQRRGGYRNAVVLALGSATPSQNNLPKSFPAQLAAALTDQTSHAREQSLHALYSASSGSKPRRGVPGDRAALYAAVAAAADGEGEVLQGGEGWRLGHLPIR</sequence>
<dbReference type="InterPro" id="IPR036640">
    <property type="entry name" value="ABC1_TM_sf"/>
</dbReference>
<dbReference type="Gene3D" id="3.40.830.10">
    <property type="entry name" value="LigB-like"/>
    <property type="match status" value="1"/>
</dbReference>
<dbReference type="InterPro" id="IPR017871">
    <property type="entry name" value="ABC_transporter-like_CS"/>
</dbReference>
<reference evidence="14 15" key="1">
    <citation type="submission" date="2019-03" db="EMBL/GenBank/DDBJ databases">
        <title>Rhodosporidium diobovatum UCD-FST 08-225 genome sequencing, assembly, and annotation.</title>
        <authorList>
            <person name="Fakankun I.U."/>
            <person name="Fristensky B."/>
            <person name="Levin D.B."/>
        </authorList>
    </citation>
    <scope>NUCLEOTIDE SEQUENCE [LARGE SCALE GENOMIC DNA]</scope>
    <source>
        <strain evidence="14 15">UCD-FST 08-225</strain>
    </source>
</reference>
<evidence type="ECO:0000256" key="1">
    <source>
        <dbReference type="ARBA" id="ARBA00004141"/>
    </source>
</evidence>
<feature type="compositionally biased region" description="Acidic residues" evidence="10">
    <location>
        <begin position="1625"/>
        <end position="1635"/>
    </location>
</feature>
<dbReference type="CDD" id="cd03250">
    <property type="entry name" value="ABCC_MRP_domain1"/>
    <property type="match status" value="1"/>
</dbReference>
<feature type="transmembrane region" description="Helical" evidence="11">
    <location>
        <begin position="1283"/>
        <end position="1302"/>
    </location>
</feature>
<dbReference type="GO" id="GO:0000329">
    <property type="term" value="C:fungal-type vacuole membrane"/>
    <property type="evidence" value="ECO:0007669"/>
    <property type="project" value="TreeGrafter"/>
</dbReference>
<dbReference type="STRING" id="5288.A0A5C5FUU5"/>
<evidence type="ECO:0000256" key="11">
    <source>
        <dbReference type="SAM" id="Phobius"/>
    </source>
</evidence>
<dbReference type="PROSITE" id="PS00211">
    <property type="entry name" value="ABC_TRANSPORTER_1"/>
    <property type="match status" value="2"/>
</dbReference>
<feature type="transmembrane region" description="Helical" evidence="11">
    <location>
        <begin position="194"/>
        <end position="215"/>
    </location>
</feature>
<evidence type="ECO:0000256" key="4">
    <source>
        <dbReference type="ARBA" id="ARBA00022737"/>
    </source>
</evidence>
<evidence type="ECO:0000313" key="14">
    <source>
        <dbReference type="EMBL" id="TNY20593.1"/>
    </source>
</evidence>
<feature type="domain" description="ABC transmembrane type-1" evidence="13">
    <location>
        <begin position="433"/>
        <end position="772"/>
    </location>
</feature>
<evidence type="ECO:0000259" key="12">
    <source>
        <dbReference type="PROSITE" id="PS50893"/>
    </source>
</evidence>
<keyword evidence="6 14" id="KW-0067">ATP-binding</keyword>
<dbReference type="InterPro" id="IPR003593">
    <property type="entry name" value="AAA+_ATPase"/>
</dbReference>
<keyword evidence="5" id="KW-0547">Nucleotide-binding</keyword>
<dbReference type="InterPro" id="IPR027417">
    <property type="entry name" value="P-loop_NTPase"/>
</dbReference>
<keyword evidence="15" id="KW-1185">Reference proteome</keyword>
<dbReference type="SUPFAM" id="SSF52540">
    <property type="entry name" value="P-loop containing nucleoside triphosphate hydrolases"/>
    <property type="match status" value="2"/>
</dbReference>
<dbReference type="GO" id="GO:0016887">
    <property type="term" value="F:ATP hydrolysis activity"/>
    <property type="evidence" value="ECO:0007669"/>
    <property type="project" value="InterPro"/>
</dbReference>
<organism evidence="14 15">
    <name type="scientific">Rhodotorula diobovata</name>
    <dbReference type="NCBI Taxonomy" id="5288"/>
    <lineage>
        <taxon>Eukaryota</taxon>
        <taxon>Fungi</taxon>
        <taxon>Dikarya</taxon>
        <taxon>Basidiomycota</taxon>
        <taxon>Pucciniomycotina</taxon>
        <taxon>Microbotryomycetes</taxon>
        <taxon>Sporidiobolales</taxon>
        <taxon>Sporidiobolaceae</taxon>
        <taxon>Rhodotorula</taxon>
    </lineage>
</organism>
<dbReference type="Gene3D" id="1.20.1560.10">
    <property type="entry name" value="ABC transporter type 1, transmembrane domain"/>
    <property type="match status" value="2"/>
</dbReference>
<evidence type="ECO:0000259" key="13">
    <source>
        <dbReference type="PROSITE" id="PS50929"/>
    </source>
</evidence>
<feature type="transmembrane region" description="Helical" evidence="11">
    <location>
        <begin position="630"/>
        <end position="648"/>
    </location>
</feature>
<dbReference type="CDD" id="cd18596">
    <property type="entry name" value="ABC_6TM_VMR1_D1_like"/>
    <property type="match status" value="1"/>
</dbReference>
<dbReference type="Pfam" id="PF00664">
    <property type="entry name" value="ABC_membrane"/>
    <property type="match status" value="2"/>
</dbReference>
<dbReference type="PANTHER" id="PTHR24223:SF353">
    <property type="entry name" value="ABC TRANSPORTER ATP-BINDING PROTEIN_PERMEASE VMR1-RELATED"/>
    <property type="match status" value="1"/>
</dbReference>
<accession>A0A5C5FUU5</accession>
<evidence type="ECO:0000313" key="15">
    <source>
        <dbReference type="Proteomes" id="UP000311382"/>
    </source>
</evidence>
<comment type="caution">
    <text evidence="14">The sequence shown here is derived from an EMBL/GenBank/DDBJ whole genome shotgun (WGS) entry which is preliminary data.</text>
</comment>
<dbReference type="FunFam" id="3.40.50.300:FF:000825">
    <property type="entry name" value="ABC bile acid transporter"/>
    <property type="match status" value="1"/>
</dbReference>
<dbReference type="InterPro" id="IPR011527">
    <property type="entry name" value="ABC1_TM_dom"/>
</dbReference>
<evidence type="ECO:0000256" key="9">
    <source>
        <dbReference type="ARBA" id="ARBA00023180"/>
    </source>
</evidence>
<evidence type="ECO:0000256" key="6">
    <source>
        <dbReference type="ARBA" id="ARBA00022840"/>
    </source>
</evidence>
<keyword evidence="2" id="KW-0813">Transport</keyword>
<evidence type="ECO:0000256" key="3">
    <source>
        <dbReference type="ARBA" id="ARBA00022692"/>
    </source>
</evidence>
<keyword evidence="8 11" id="KW-0472">Membrane</keyword>
<feature type="transmembrane region" description="Helical" evidence="11">
    <location>
        <begin position="1308"/>
        <end position="1327"/>
    </location>
</feature>
<dbReference type="CDD" id="cd18604">
    <property type="entry name" value="ABC_6TM_VMR1_D2_like"/>
    <property type="match status" value="1"/>
</dbReference>
<feature type="domain" description="ABC transporter" evidence="12">
    <location>
        <begin position="806"/>
        <end position="1052"/>
    </location>
</feature>
<keyword evidence="7 11" id="KW-1133">Transmembrane helix</keyword>
<dbReference type="InterPro" id="IPR050173">
    <property type="entry name" value="ABC_transporter_C-like"/>
</dbReference>
<dbReference type="CDD" id="cd03244">
    <property type="entry name" value="ABCC_MRP_domain2"/>
    <property type="match status" value="1"/>
</dbReference>
<dbReference type="Proteomes" id="UP000311382">
    <property type="component" value="Unassembled WGS sequence"/>
</dbReference>
<feature type="region of interest" description="Disordered" evidence="10">
    <location>
        <begin position="1601"/>
        <end position="1636"/>
    </location>
</feature>
<feature type="compositionally biased region" description="Polar residues" evidence="10">
    <location>
        <begin position="1612"/>
        <end position="1622"/>
    </location>
</feature>
<dbReference type="SUPFAM" id="SSF90123">
    <property type="entry name" value="ABC transporter transmembrane region"/>
    <property type="match status" value="2"/>
</dbReference>
<evidence type="ECO:0000256" key="10">
    <source>
        <dbReference type="SAM" id="MobiDB-lite"/>
    </source>
</evidence>
<feature type="transmembrane region" description="Helical" evidence="11">
    <location>
        <begin position="53"/>
        <end position="75"/>
    </location>
</feature>
<dbReference type="Gene3D" id="3.40.50.300">
    <property type="entry name" value="P-loop containing nucleotide triphosphate hydrolases"/>
    <property type="match status" value="2"/>
</dbReference>
<evidence type="ECO:0000256" key="7">
    <source>
        <dbReference type="ARBA" id="ARBA00022989"/>
    </source>
</evidence>
<dbReference type="InterPro" id="IPR003439">
    <property type="entry name" value="ABC_transporter-like_ATP-bd"/>
</dbReference>
<dbReference type="PROSITE" id="PS50893">
    <property type="entry name" value="ABC_TRANSPORTER_2"/>
    <property type="match status" value="2"/>
</dbReference>
<feature type="domain" description="ABC transporter" evidence="12">
    <location>
        <begin position="1483"/>
        <end position="1755"/>
    </location>
</feature>
<feature type="transmembrane region" description="Helical" evidence="11">
    <location>
        <begin position="1207"/>
        <end position="1235"/>
    </location>
</feature>
<dbReference type="SMART" id="SM00382">
    <property type="entry name" value="AAA"/>
    <property type="match status" value="2"/>
</dbReference>
<comment type="subcellular location">
    <subcellularLocation>
        <location evidence="1">Membrane</location>
        <topology evidence="1">Multi-pass membrane protein</topology>
    </subcellularLocation>
</comment>
<dbReference type="EMBL" id="SOZI01000063">
    <property type="protein sequence ID" value="TNY20593.1"/>
    <property type="molecule type" value="Genomic_DNA"/>
</dbReference>
<dbReference type="Pfam" id="PF00005">
    <property type="entry name" value="ABC_tran"/>
    <property type="match status" value="2"/>
</dbReference>
<evidence type="ECO:0000256" key="2">
    <source>
        <dbReference type="ARBA" id="ARBA00022448"/>
    </source>
</evidence>
<dbReference type="GO" id="GO:0005524">
    <property type="term" value="F:ATP binding"/>
    <property type="evidence" value="ECO:0007669"/>
    <property type="project" value="UniProtKB-KW"/>
</dbReference>
<evidence type="ECO:0000256" key="5">
    <source>
        <dbReference type="ARBA" id="ARBA00022741"/>
    </source>
</evidence>
<keyword evidence="9" id="KW-0325">Glycoprotein</keyword>
<keyword evidence="4" id="KW-0677">Repeat</keyword>
<keyword evidence="3 11" id="KW-0812">Transmembrane</keyword>
<proteinExistence type="predicted"/>
<dbReference type="GO" id="GO:0140359">
    <property type="term" value="F:ABC-type transporter activity"/>
    <property type="evidence" value="ECO:0007669"/>
    <property type="project" value="InterPro"/>
</dbReference>
<dbReference type="PROSITE" id="PS50929">
    <property type="entry name" value="ABC_TM1F"/>
    <property type="match status" value="2"/>
</dbReference>
<feature type="transmembrane region" description="Helical" evidence="11">
    <location>
        <begin position="472"/>
        <end position="494"/>
    </location>
</feature>
<protein>
    <submittedName>
        <fullName evidence="14">Putative ATP-binding cassette ABC transporter</fullName>
    </submittedName>
</protein>